<comment type="caution">
    <text evidence="8">Lacks conserved residue(s) required for the propagation of feature annotation.</text>
</comment>
<keyword evidence="10" id="KW-1185">Reference proteome</keyword>
<comment type="catalytic activity">
    <reaction evidence="8">
        <text>(7R,8S)-7,8-diammoniononanoate + CO2 + ATP = (4R,5S)-dethiobiotin + ADP + phosphate + 3 H(+)</text>
        <dbReference type="Rhea" id="RHEA:15805"/>
        <dbReference type="ChEBI" id="CHEBI:15378"/>
        <dbReference type="ChEBI" id="CHEBI:16526"/>
        <dbReference type="ChEBI" id="CHEBI:30616"/>
        <dbReference type="ChEBI" id="CHEBI:43474"/>
        <dbReference type="ChEBI" id="CHEBI:149469"/>
        <dbReference type="ChEBI" id="CHEBI:149473"/>
        <dbReference type="ChEBI" id="CHEBI:456216"/>
        <dbReference type="EC" id="6.3.3.3"/>
    </reaction>
</comment>
<accession>A0AAJ0U7L6</accession>
<comment type="subunit">
    <text evidence="8">Homodimer.</text>
</comment>
<dbReference type="Gene3D" id="3.40.50.300">
    <property type="entry name" value="P-loop containing nucleotide triphosphate hydrolases"/>
    <property type="match status" value="1"/>
</dbReference>
<dbReference type="CDD" id="cd03109">
    <property type="entry name" value="DTBS"/>
    <property type="match status" value="1"/>
</dbReference>
<dbReference type="GO" id="GO:0005524">
    <property type="term" value="F:ATP binding"/>
    <property type="evidence" value="ECO:0007669"/>
    <property type="project" value="UniProtKB-UniRule"/>
</dbReference>
<dbReference type="InterPro" id="IPR027417">
    <property type="entry name" value="P-loop_NTPase"/>
</dbReference>
<dbReference type="PIRSF" id="PIRSF006755">
    <property type="entry name" value="DTB_synth"/>
    <property type="match status" value="1"/>
</dbReference>
<feature type="binding site" evidence="8">
    <location>
        <begin position="178"/>
        <end position="179"/>
    </location>
    <ligand>
        <name>ATP</name>
        <dbReference type="ChEBI" id="CHEBI:30616"/>
    </ligand>
</feature>
<feature type="binding site" evidence="8">
    <location>
        <begin position="118"/>
        <end position="121"/>
    </location>
    <ligand>
        <name>ATP</name>
        <dbReference type="ChEBI" id="CHEBI:30616"/>
    </ligand>
</feature>
<dbReference type="GO" id="GO:0005829">
    <property type="term" value="C:cytosol"/>
    <property type="evidence" value="ECO:0007669"/>
    <property type="project" value="TreeGrafter"/>
</dbReference>
<feature type="binding site" evidence="8">
    <location>
        <position position="57"/>
    </location>
    <ligand>
        <name>ATP</name>
        <dbReference type="ChEBI" id="CHEBI:30616"/>
    </ligand>
</feature>
<dbReference type="Proteomes" id="UP001296776">
    <property type="component" value="Unassembled WGS sequence"/>
</dbReference>
<evidence type="ECO:0000256" key="7">
    <source>
        <dbReference type="ARBA" id="ARBA00022842"/>
    </source>
</evidence>
<evidence type="ECO:0000256" key="3">
    <source>
        <dbReference type="ARBA" id="ARBA00022723"/>
    </source>
</evidence>
<reference evidence="9" key="2">
    <citation type="journal article" date="2020" name="Microorganisms">
        <title>Osmotic Adaptation and Compatible Solute Biosynthesis of Phototrophic Bacteria as Revealed from Genome Analyses.</title>
        <authorList>
            <person name="Imhoff J.F."/>
            <person name="Rahn T."/>
            <person name="Kunzel S."/>
            <person name="Keller A."/>
            <person name="Neulinger S.C."/>
        </authorList>
    </citation>
    <scope>NUCLEOTIDE SEQUENCE</scope>
    <source>
        <strain evidence="9">DSM 11080</strain>
    </source>
</reference>
<feature type="binding site" evidence="8">
    <location>
        <position position="57"/>
    </location>
    <ligand>
        <name>Mg(2+)</name>
        <dbReference type="ChEBI" id="CHEBI:18420"/>
    </ligand>
</feature>
<dbReference type="AlphaFoldDB" id="A0AAJ0U7L6"/>
<dbReference type="PANTHER" id="PTHR43210">
    <property type="entry name" value="DETHIOBIOTIN SYNTHETASE"/>
    <property type="match status" value="1"/>
</dbReference>
<dbReference type="HAMAP" id="MF_00336">
    <property type="entry name" value="BioD"/>
    <property type="match status" value="1"/>
</dbReference>
<evidence type="ECO:0000313" key="10">
    <source>
        <dbReference type="Proteomes" id="UP001296776"/>
    </source>
</evidence>
<comment type="function">
    <text evidence="8">Catalyzes a mechanistically unusual reaction, the ATP-dependent insertion of CO2 between the N7 and N8 nitrogen atoms of 7,8-diaminopelargonic acid (DAPA, also called 7,8-diammoniononanoate) to form a ureido ring.</text>
</comment>
<dbReference type="PANTHER" id="PTHR43210:SF5">
    <property type="entry name" value="DETHIOBIOTIN SYNTHETASE"/>
    <property type="match status" value="1"/>
</dbReference>
<evidence type="ECO:0000256" key="6">
    <source>
        <dbReference type="ARBA" id="ARBA00022840"/>
    </source>
</evidence>
<dbReference type="GO" id="GO:0000287">
    <property type="term" value="F:magnesium ion binding"/>
    <property type="evidence" value="ECO:0007669"/>
    <property type="project" value="UniProtKB-UniRule"/>
</dbReference>
<dbReference type="GO" id="GO:0042803">
    <property type="term" value="F:protein homodimerization activity"/>
    <property type="evidence" value="ECO:0007669"/>
    <property type="project" value="UniProtKB-ARBA"/>
</dbReference>
<evidence type="ECO:0000256" key="2">
    <source>
        <dbReference type="ARBA" id="ARBA00022598"/>
    </source>
</evidence>
<dbReference type="InterPro" id="IPR004472">
    <property type="entry name" value="DTB_synth_BioD"/>
</dbReference>
<evidence type="ECO:0000256" key="8">
    <source>
        <dbReference type="HAMAP-Rule" id="MF_00336"/>
    </source>
</evidence>
<comment type="similarity">
    <text evidence="8">Belongs to the dethiobiotin synthetase family.</text>
</comment>
<comment type="pathway">
    <text evidence="8">Cofactor biosynthesis; biotin biosynthesis; biotin from 7,8-diaminononanoate: step 1/2.</text>
</comment>
<feature type="binding site" evidence="8">
    <location>
        <position position="19"/>
    </location>
    <ligand>
        <name>Mg(2+)</name>
        <dbReference type="ChEBI" id="CHEBI:18420"/>
    </ligand>
</feature>
<dbReference type="FunFam" id="3.40.50.300:FF:000292">
    <property type="entry name" value="ATP-dependent dethiobiotin synthetase BioD"/>
    <property type="match status" value="1"/>
</dbReference>
<name>A0AAJ0U7L6_9GAMM</name>
<sequence length="227" mass="23556">MRSANGLFLTGTDTEVGKTEITLGLMAALQSAGQSVLGMKPVAAGCEATAQGLRNADAERIRAQASRSLAYATVNPYAFAEPIAPHIAAERAGVRIALEPIHEAYRVMTAEADWVLVEGAGGWRVPLGPSLTLADLPKALDLPVVLVVGLRLGCLNHALLSAESIIGSGLTLAGWVASQVDPGMAAAEANLSTLRERLPAPCLGAVPWLERPTSARVASHLSIARLA</sequence>
<evidence type="ECO:0000256" key="5">
    <source>
        <dbReference type="ARBA" id="ARBA00022756"/>
    </source>
</evidence>
<comment type="subcellular location">
    <subcellularLocation>
        <location evidence="8">Cytoplasm</location>
    </subcellularLocation>
</comment>
<keyword evidence="1 8" id="KW-0963">Cytoplasm</keyword>
<dbReference type="EMBL" id="NRSJ01000052">
    <property type="protein sequence ID" value="MBK1706815.1"/>
    <property type="molecule type" value="Genomic_DNA"/>
</dbReference>
<evidence type="ECO:0000313" key="9">
    <source>
        <dbReference type="EMBL" id="MBK1706815.1"/>
    </source>
</evidence>
<keyword evidence="2 8" id="KW-0436">Ligase</keyword>
<dbReference type="SUPFAM" id="SSF52540">
    <property type="entry name" value="P-loop containing nucleoside triphosphate hydrolases"/>
    <property type="match status" value="1"/>
</dbReference>
<protein>
    <recommendedName>
        <fullName evidence="8">ATP-dependent dethiobiotin synthetase BioD</fullName>
        <ecNumber evidence="8">6.3.3.3</ecNumber>
    </recommendedName>
    <alternativeName>
        <fullName evidence="8">DTB synthetase</fullName>
        <shortName evidence="8">DTBS</shortName>
    </alternativeName>
    <alternativeName>
        <fullName evidence="8">Dethiobiotin synthase</fullName>
    </alternativeName>
</protein>
<dbReference type="EC" id="6.3.3.3" evidence="8"/>
<keyword evidence="3 8" id="KW-0479">Metal-binding</keyword>
<dbReference type="NCBIfam" id="TIGR00347">
    <property type="entry name" value="bioD"/>
    <property type="match status" value="1"/>
</dbReference>
<proteinExistence type="inferred from homology"/>
<comment type="caution">
    <text evidence="9">The sequence shown here is derived from an EMBL/GenBank/DDBJ whole genome shotgun (WGS) entry which is preliminary data.</text>
</comment>
<keyword evidence="4 8" id="KW-0547">Nucleotide-binding</keyword>
<dbReference type="Pfam" id="PF13500">
    <property type="entry name" value="AAA_26"/>
    <property type="match status" value="1"/>
</dbReference>
<organism evidence="9 10">
    <name type="scientific">Halochromatium glycolicum</name>
    <dbReference type="NCBI Taxonomy" id="85075"/>
    <lineage>
        <taxon>Bacteria</taxon>
        <taxon>Pseudomonadati</taxon>
        <taxon>Pseudomonadota</taxon>
        <taxon>Gammaproteobacteria</taxon>
        <taxon>Chromatiales</taxon>
        <taxon>Chromatiaceae</taxon>
        <taxon>Halochromatium</taxon>
    </lineage>
</organism>
<keyword evidence="7 8" id="KW-0460">Magnesium</keyword>
<dbReference type="GO" id="GO:0009102">
    <property type="term" value="P:biotin biosynthetic process"/>
    <property type="evidence" value="ECO:0007669"/>
    <property type="project" value="UniProtKB-UniRule"/>
</dbReference>
<feature type="active site" evidence="8">
    <location>
        <position position="40"/>
    </location>
</feature>
<gene>
    <name evidence="8 9" type="primary">bioD</name>
    <name evidence="9" type="ORF">CKO40_20300</name>
</gene>
<comment type="cofactor">
    <cofactor evidence="8">
        <name>Mg(2+)</name>
        <dbReference type="ChEBI" id="CHEBI:18420"/>
    </cofactor>
</comment>
<dbReference type="RefSeq" id="WP_200348291.1">
    <property type="nucleotide sequence ID" value="NZ_NRSJ01000052.1"/>
</dbReference>
<dbReference type="GO" id="GO:0004141">
    <property type="term" value="F:dethiobiotin synthase activity"/>
    <property type="evidence" value="ECO:0007669"/>
    <property type="project" value="UniProtKB-UniRule"/>
</dbReference>
<keyword evidence="6 8" id="KW-0067">ATP-binding</keyword>
<evidence type="ECO:0000256" key="1">
    <source>
        <dbReference type="ARBA" id="ARBA00022490"/>
    </source>
</evidence>
<evidence type="ECO:0000256" key="4">
    <source>
        <dbReference type="ARBA" id="ARBA00022741"/>
    </source>
</evidence>
<feature type="binding site" evidence="8">
    <location>
        <position position="118"/>
    </location>
    <ligand>
        <name>Mg(2+)</name>
        <dbReference type="ChEBI" id="CHEBI:18420"/>
    </ligand>
</feature>
<keyword evidence="5 8" id="KW-0093">Biotin biosynthesis</keyword>
<reference evidence="9" key="1">
    <citation type="submission" date="2017-08" db="EMBL/GenBank/DDBJ databases">
        <authorList>
            <person name="Imhoff J.F."/>
            <person name="Rahn T."/>
            <person name="Kuenzel S."/>
            <person name="Neulinger S.C."/>
        </authorList>
    </citation>
    <scope>NUCLEOTIDE SEQUENCE</scope>
    <source>
        <strain evidence="9">DSM 11080</strain>
    </source>
</reference>
<feature type="binding site" evidence="8">
    <location>
        <begin position="207"/>
        <end position="209"/>
    </location>
    <ligand>
        <name>ATP</name>
        <dbReference type="ChEBI" id="CHEBI:30616"/>
    </ligand>
</feature>